<organism evidence="3 4">
    <name type="scientific">Microbacter margulisiae</name>
    <dbReference type="NCBI Taxonomy" id="1350067"/>
    <lineage>
        <taxon>Bacteria</taxon>
        <taxon>Pseudomonadati</taxon>
        <taxon>Bacteroidota</taxon>
        <taxon>Bacteroidia</taxon>
        <taxon>Bacteroidales</taxon>
        <taxon>Porphyromonadaceae</taxon>
        <taxon>Microbacter</taxon>
    </lineage>
</organism>
<protein>
    <submittedName>
        <fullName evidence="3">Lysophospholipase L1-like esterase</fullName>
    </submittedName>
</protein>
<evidence type="ECO:0000256" key="1">
    <source>
        <dbReference type="SAM" id="SignalP"/>
    </source>
</evidence>
<gene>
    <name evidence="3" type="ORF">FHX64_000476</name>
</gene>
<dbReference type="SUPFAM" id="SSF52266">
    <property type="entry name" value="SGNH hydrolase"/>
    <property type="match status" value="1"/>
</dbReference>
<reference evidence="3 4" key="1">
    <citation type="submission" date="2020-08" db="EMBL/GenBank/DDBJ databases">
        <title>Genomic Encyclopedia of Type Strains, Phase IV (KMG-IV): sequencing the most valuable type-strain genomes for metagenomic binning, comparative biology and taxonomic classification.</title>
        <authorList>
            <person name="Goeker M."/>
        </authorList>
    </citation>
    <scope>NUCLEOTIDE SEQUENCE [LARGE SCALE GENOMIC DNA]</scope>
    <source>
        <strain evidence="3 4">DSM 27471</strain>
    </source>
</reference>
<feature type="domain" description="SGNH hydrolase-type esterase" evidence="2">
    <location>
        <begin position="78"/>
        <end position="216"/>
    </location>
</feature>
<dbReference type="Gene3D" id="3.40.50.1110">
    <property type="entry name" value="SGNH hydrolase"/>
    <property type="match status" value="1"/>
</dbReference>
<evidence type="ECO:0000313" key="3">
    <source>
        <dbReference type="EMBL" id="MBB3186313.1"/>
    </source>
</evidence>
<sequence length="230" mass="25907">MKRIYLVSLFCIASAMFLYAHPKAPAYYVPGKTPVGFESEINQFMKADSAHFPPSGAILFAGSSSIRLWKGLPGDFKGHTIIQRGFGGSNMKALNFYIHNIVFPYKPSVIVVYEGDNDLAEGVTPAVFIAQCDSFVHMVQKKLPATKIYFLSIKPSLAREKLIPLQNATNLALKRNLSHFRNTGFMDVSSQMFDARGRLRPDIFGPDGLHMNRKGYLLWIAYIKKYFGWK</sequence>
<keyword evidence="1" id="KW-0732">Signal</keyword>
<dbReference type="Proteomes" id="UP000544222">
    <property type="component" value="Unassembled WGS sequence"/>
</dbReference>
<feature type="signal peptide" evidence="1">
    <location>
        <begin position="1"/>
        <end position="20"/>
    </location>
</feature>
<dbReference type="GO" id="GO:0016788">
    <property type="term" value="F:hydrolase activity, acting on ester bonds"/>
    <property type="evidence" value="ECO:0007669"/>
    <property type="project" value="UniProtKB-ARBA"/>
</dbReference>
<dbReference type="Pfam" id="PF13472">
    <property type="entry name" value="Lipase_GDSL_2"/>
    <property type="match status" value="1"/>
</dbReference>
<dbReference type="RefSeq" id="WP_183412223.1">
    <property type="nucleotide sequence ID" value="NZ_JACHYB010000001.1"/>
</dbReference>
<feature type="chain" id="PRO_5031433655" evidence="1">
    <location>
        <begin position="21"/>
        <end position="230"/>
    </location>
</feature>
<comment type="caution">
    <text evidence="3">The sequence shown here is derived from an EMBL/GenBank/DDBJ whole genome shotgun (WGS) entry which is preliminary data.</text>
</comment>
<dbReference type="EMBL" id="JACHYB010000001">
    <property type="protein sequence ID" value="MBB3186313.1"/>
    <property type="molecule type" value="Genomic_DNA"/>
</dbReference>
<dbReference type="InterPro" id="IPR036514">
    <property type="entry name" value="SGNH_hydro_sf"/>
</dbReference>
<evidence type="ECO:0000259" key="2">
    <source>
        <dbReference type="Pfam" id="PF13472"/>
    </source>
</evidence>
<proteinExistence type="predicted"/>
<dbReference type="InterPro" id="IPR013830">
    <property type="entry name" value="SGNH_hydro"/>
</dbReference>
<name>A0A7W5DQ79_9PORP</name>
<keyword evidence="4" id="KW-1185">Reference proteome</keyword>
<dbReference type="AlphaFoldDB" id="A0A7W5DQ79"/>
<accession>A0A7W5DQ79</accession>
<evidence type="ECO:0000313" key="4">
    <source>
        <dbReference type="Proteomes" id="UP000544222"/>
    </source>
</evidence>